<feature type="domain" description="Ig-like" evidence="4">
    <location>
        <begin position="166"/>
        <end position="283"/>
    </location>
</feature>
<sequence>MHEFSKDVMARKRIIQEVNGTSGDLGGDTSKTAVGDVEKAFYTNESALLDSKPKFSQRLFDKSGTQGTTLCLSCSILYTKDSVKYAPYYAPELIEWYKDGQNILTFSDVRRYRAFFCDNIATLEIKDCKLDDSGQYTCLARNKYGRSSTSCNVKVYANFEPAPMGPVFSRLIKENYKFLDDELTLECRVKCFPPAKITWLKDNVPIRPINSYSFLFVGYVKPEVIWLRGNTPLPKSSPRFKYIEDSNNLHTLILSGVTAEEAGKYTCRVSNEYGYTETFARVDVINVSSGAVKHEKPAMFLTRPDTMMSVALGEDISFSFRLAGSPKPKVTWMKGIKDITTSSRTMTETVNDYVRLTLKRATDDENGTYFIVARNIYGSDRAFVTVRVSRYLHIEYPAL</sequence>
<dbReference type="InterPro" id="IPR013098">
    <property type="entry name" value="Ig_I-set"/>
</dbReference>
<keyword evidence="2" id="KW-0393">Immunoglobulin domain</keyword>
<evidence type="ECO:0000313" key="5">
    <source>
        <dbReference type="Proteomes" id="UP000079169"/>
    </source>
</evidence>
<dbReference type="GO" id="GO:0031430">
    <property type="term" value="C:M band"/>
    <property type="evidence" value="ECO:0007669"/>
    <property type="project" value="TreeGrafter"/>
</dbReference>
<dbReference type="PROSITE" id="PS50835">
    <property type="entry name" value="IG_LIKE"/>
    <property type="match status" value="3"/>
</dbReference>
<dbReference type="SMART" id="SM00409">
    <property type="entry name" value="IG"/>
    <property type="match status" value="3"/>
</dbReference>
<dbReference type="SMART" id="SM00408">
    <property type="entry name" value="IGc2"/>
    <property type="match status" value="3"/>
</dbReference>
<gene>
    <name evidence="6" type="primary">LOC103507501</name>
</gene>
<reference evidence="6" key="1">
    <citation type="submission" date="2025-08" db="UniProtKB">
        <authorList>
            <consortium name="RefSeq"/>
        </authorList>
    </citation>
    <scope>IDENTIFICATION</scope>
</reference>
<feature type="domain" description="Ig-like" evidence="4">
    <location>
        <begin position="297"/>
        <end position="389"/>
    </location>
</feature>
<comment type="similarity">
    <text evidence="3">Belongs to the immunoglobulin superfamily. MyBP family.</text>
</comment>
<dbReference type="RefSeq" id="XP_026678138.1">
    <property type="nucleotide sequence ID" value="XM_026822337.1"/>
</dbReference>
<dbReference type="PANTHER" id="PTHR13817:SF49">
    <property type="entry name" value="MYOSIN-BINDING PROTEIN H"/>
    <property type="match status" value="1"/>
</dbReference>
<dbReference type="InterPro" id="IPR050964">
    <property type="entry name" value="Striated_Muscle_Regulatory"/>
</dbReference>
<feature type="domain" description="Ig-like" evidence="4">
    <location>
        <begin position="53"/>
        <end position="154"/>
    </location>
</feature>
<proteinExistence type="inferred from homology"/>
<evidence type="ECO:0000256" key="1">
    <source>
        <dbReference type="ARBA" id="ARBA00022737"/>
    </source>
</evidence>
<organism evidence="5 6">
    <name type="scientific">Diaphorina citri</name>
    <name type="common">Asian citrus psyllid</name>
    <dbReference type="NCBI Taxonomy" id="121845"/>
    <lineage>
        <taxon>Eukaryota</taxon>
        <taxon>Metazoa</taxon>
        <taxon>Ecdysozoa</taxon>
        <taxon>Arthropoda</taxon>
        <taxon>Hexapoda</taxon>
        <taxon>Insecta</taxon>
        <taxon>Pterygota</taxon>
        <taxon>Neoptera</taxon>
        <taxon>Paraneoptera</taxon>
        <taxon>Hemiptera</taxon>
        <taxon>Sternorrhyncha</taxon>
        <taxon>Psylloidea</taxon>
        <taxon>Psyllidae</taxon>
        <taxon>Diaphorininae</taxon>
        <taxon>Diaphorina</taxon>
    </lineage>
</organism>
<protein>
    <submittedName>
        <fullName evidence="6">Titin homolog</fullName>
    </submittedName>
</protein>
<dbReference type="Proteomes" id="UP000079169">
    <property type="component" value="Unplaced"/>
</dbReference>
<dbReference type="InterPro" id="IPR036179">
    <property type="entry name" value="Ig-like_dom_sf"/>
</dbReference>
<dbReference type="InterPro" id="IPR003599">
    <property type="entry name" value="Ig_sub"/>
</dbReference>
<evidence type="ECO:0000313" key="6">
    <source>
        <dbReference type="RefSeq" id="XP_026678138.1"/>
    </source>
</evidence>
<dbReference type="SUPFAM" id="SSF48726">
    <property type="entry name" value="Immunoglobulin"/>
    <property type="match status" value="3"/>
</dbReference>
<evidence type="ECO:0000259" key="4">
    <source>
        <dbReference type="PROSITE" id="PS50835"/>
    </source>
</evidence>
<dbReference type="GO" id="GO:0045214">
    <property type="term" value="P:sarcomere organization"/>
    <property type="evidence" value="ECO:0007669"/>
    <property type="project" value="TreeGrafter"/>
</dbReference>
<dbReference type="PaxDb" id="121845-A0A3Q0IU00"/>
<evidence type="ECO:0000256" key="2">
    <source>
        <dbReference type="ARBA" id="ARBA00023319"/>
    </source>
</evidence>
<keyword evidence="5" id="KW-1185">Reference proteome</keyword>
<dbReference type="InterPro" id="IPR013783">
    <property type="entry name" value="Ig-like_fold"/>
</dbReference>
<accession>A0A3Q0IU00</accession>
<dbReference type="KEGG" id="dci:103507501"/>
<dbReference type="GeneID" id="103507501"/>
<dbReference type="STRING" id="121845.A0A3Q0IU00"/>
<dbReference type="PANTHER" id="PTHR13817">
    <property type="entry name" value="TITIN"/>
    <property type="match status" value="1"/>
</dbReference>
<dbReference type="FunFam" id="2.60.40.10:FF:000107">
    <property type="entry name" value="Myosin, light chain kinase a"/>
    <property type="match status" value="1"/>
</dbReference>
<dbReference type="FunFam" id="2.60.40.10:FF:001166">
    <property type="entry name" value="Uncharacterized protein, isoform D"/>
    <property type="match status" value="1"/>
</dbReference>
<dbReference type="InterPro" id="IPR007110">
    <property type="entry name" value="Ig-like_dom"/>
</dbReference>
<dbReference type="AlphaFoldDB" id="A0A3Q0IU00"/>
<evidence type="ECO:0000256" key="3">
    <source>
        <dbReference type="ARBA" id="ARBA00038352"/>
    </source>
</evidence>
<dbReference type="InterPro" id="IPR003598">
    <property type="entry name" value="Ig_sub2"/>
</dbReference>
<dbReference type="Gene3D" id="2.60.40.10">
    <property type="entry name" value="Immunoglobulins"/>
    <property type="match status" value="4"/>
</dbReference>
<dbReference type="Pfam" id="PF07679">
    <property type="entry name" value="I-set"/>
    <property type="match status" value="3"/>
</dbReference>
<name>A0A3Q0IU00_DIACI</name>
<keyword evidence="1" id="KW-0677">Repeat</keyword>